<reference evidence="1" key="1">
    <citation type="submission" date="2014-02" db="EMBL/GenBank/DDBJ databases">
        <title>The Genome Sequence of Trichophyton rubrum (morphotype fischeri) CBS 288.86.</title>
        <authorList>
            <consortium name="The Broad Institute Genomics Platform"/>
            <person name="Cuomo C.A."/>
            <person name="White T.C."/>
            <person name="Graser Y."/>
            <person name="Martinez-Rossi N."/>
            <person name="Heitman J."/>
            <person name="Young S.K."/>
            <person name="Zeng Q."/>
            <person name="Gargeya S."/>
            <person name="Abouelleil A."/>
            <person name="Alvarado L."/>
            <person name="Chapman S.B."/>
            <person name="Gainer-Dewar J."/>
            <person name="Goldberg J."/>
            <person name="Griggs A."/>
            <person name="Gujja S."/>
            <person name="Hansen M."/>
            <person name="Howarth C."/>
            <person name="Imamovic A."/>
            <person name="Larimer J."/>
            <person name="Martinez D."/>
            <person name="Murphy C."/>
            <person name="Pearson M.D."/>
            <person name="Persinoti G."/>
            <person name="Poon T."/>
            <person name="Priest M."/>
            <person name="Roberts A.D."/>
            <person name="Saif S."/>
            <person name="Shea T.D."/>
            <person name="Sykes S.N."/>
            <person name="Wortman J."/>
            <person name="Nusbaum C."/>
            <person name="Birren B."/>
        </authorList>
    </citation>
    <scope>NUCLEOTIDE SEQUENCE [LARGE SCALE GENOMIC DNA]</scope>
    <source>
        <strain evidence="1">CBS 288.86</strain>
    </source>
</reference>
<protein>
    <submittedName>
        <fullName evidence="1">Uncharacterized protein</fullName>
    </submittedName>
</protein>
<dbReference type="Proteomes" id="UP000023758">
    <property type="component" value="Unassembled WGS sequence"/>
</dbReference>
<name>A0A022VNP7_TRIRU</name>
<accession>A0A022VNP7</accession>
<proteinExistence type="predicted"/>
<sequence length="123" mass="13933">MFRMIYSQVDVLMVDVQWIPLEETIRNNLKLTASRLSSTSRPPARPWIELLAPERRIQTRIPAKTRSIKANIKVNQLLCLLQVHAASLTPQRPVKHIKRQPTDTSSPSGHLVPPINILSKSAI</sequence>
<dbReference type="HOGENOM" id="CLU_2016850_0_0_1"/>
<evidence type="ECO:0000313" key="1">
    <source>
        <dbReference type="EMBL" id="EZF47932.1"/>
    </source>
</evidence>
<dbReference type="EMBL" id="KK207937">
    <property type="protein sequence ID" value="EZF47932.1"/>
    <property type="molecule type" value="Genomic_DNA"/>
</dbReference>
<gene>
    <name evidence="1" type="ORF">H103_08282</name>
</gene>
<organism evidence="1">
    <name type="scientific">Trichophyton rubrum CBS 288.86</name>
    <dbReference type="NCBI Taxonomy" id="1215330"/>
    <lineage>
        <taxon>Eukaryota</taxon>
        <taxon>Fungi</taxon>
        <taxon>Dikarya</taxon>
        <taxon>Ascomycota</taxon>
        <taxon>Pezizomycotina</taxon>
        <taxon>Eurotiomycetes</taxon>
        <taxon>Eurotiomycetidae</taxon>
        <taxon>Onygenales</taxon>
        <taxon>Arthrodermataceae</taxon>
        <taxon>Trichophyton</taxon>
    </lineage>
</organism>
<dbReference type="AlphaFoldDB" id="A0A022VNP7"/>